<name>A0AAN7P0J6_9COLE</name>
<dbReference type="Gene3D" id="1.20.1280.50">
    <property type="match status" value="1"/>
</dbReference>
<dbReference type="GO" id="GO:0019005">
    <property type="term" value="C:SCF ubiquitin ligase complex"/>
    <property type="evidence" value="ECO:0007669"/>
    <property type="project" value="TreeGrafter"/>
</dbReference>
<keyword evidence="3" id="KW-1185">Reference proteome</keyword>
<dbReference type="Proteomes" id="UP001353858">
    <property type="component" value="Unassembled WGS sequence"/>
</dbReference>
<dbReference type="Pfam" id="PF12937">
    <property type="entry name" value="F-box-like"/>
    <property type="match status" value="1"/>
</dbReference>
<dbReference type="PROSITE" id="PS50181">
    <property type="entry name" value="FBOX"/>
    <property type="match status" value="1"/>
</dbReference>
<protein>
    <recommendedName>
        <fullName evidence="1">F-box domain-containing protein</fullName>
    </recommendedName>
</protein>
<dbReference type="Gene3D" id="3.80.10.10">
    <property type="entry name" value="Ribonuclease Inhibitor"/>
    <property type="match status" value="2"/>
</dbReference>
<comment type="caution">
    <text evidence="2">The sequence shown here is derived from an EMBL/GenBank/DDBJ whole genome shotgun (WGS) entry which is preliminary data.</text>
</comment>
<dbReference type="EMBL" id="JARPUR010000006">
    <property type="protein sequence ID" value="KAK4874419.1"/>
    <property type="molecule type" value="Genomic_DNA"/>
</dbReference>
<dbReference type="SUPFAM" id="SSF81383">
    <property type="entry name" value="F-box domain"/>
    <property type="match status" value="1"/>
</dbReference>
<dbReference type="AlphaFoldDB" id="A0AAN7P0J6"/>
<dbReference type="PANTHER" id="PTHR13318:SF152">
    <property type="entry name" value="F-BOX_LRR-REPEAT PROTEIN 4"/>
    <property type="match status" value="1"/>
</dbReference>
<evidence type="ECO:0000313" key="3">
    <source>
        <dbReference type="Proteomes" id="UP001353858"/>
    </source>
</evidence>
<sequence>MDLVASLTNSNHNDEYKQLIAEKQNVFEGISEIDNTEYEIKLRPGAIEQFVQSVLSYSSKYNSISSILYAPENLIGKPSKYPMYGDFPDTYLLRSYGKWWKESEAAQPEYMPHDVDPIPSEDFVTVRFEYAVFPKDVFIYETYHPGAVVRIWGRKYGNPWNLLWKGPPQTCPVASRKYSPPIRQIKELINELRIEFNQSHLRYHTSLDAILLTGFRPKSLLQMTILQKGLLDTFVKESCERREQLQCFNDDGVDLFCNLPFEVMVHIFQYLDLKSLCRCAQVNKKWYFVSLDPALYRAISLKKYWHKVDNKIIQDFMNKCKNVKKLDLSWCSNEKQIKEVVFVQFLEQCCKNITHLSLDCCSFINTIVLGEIGKCNDLTDLRLRNCKRSVKDFGPLAQLHKLTALDLCSSCITDEQLINILKANTNLKHLIIDFCDYLETLDQVAETVSMFNPYLVTWSSWKTLSFTSEGIGHLARCSYLRELDLGWCLILNEPANCIEKISLGCKDLRRLIISGWRGVNDHLLLPLIRSCKQLTQLDLLGIKNISSDICERILASLPKLTLLDISFCDLIKTEQVLIWREQYPNVVIQH</sequence>
<dbReference type="InterPro" id="IPR032675">
    <property type="entry name" value="LRR_dom_sf"/>
</dbReference>
<dbReference type="Pfam" id="PF25372">
    <property type="entry name" value="DUF7885"/>
    <property type="match status" value="1"/>
</dbReference>
<dbReference type="SUPFAM" id="SSF52047">
    <property type="entry name" value="RNI-like"/>
    <property type="match status" value="1"/>
</dbReference>
<dbReference type="InterPro" id="IPR036047">
    <property type="entry name" value="F-box-like_dom_sf"/>
</dbReference>
<feature type="domain" description="F-box" evidence="1">
    <location>
        <begin position="253"/>
        <end position="299"/>
    </location>
</feature>
<evidence type="ECO:0000259" key="1">
    <source>
        <dbReference type="PROSITE" id="PS50181"/>
    </source>
</evidence>
<reference evidence="3" key="1">
    <citation type="submission" date="2023-01" db="EMBL/GenBank/DDBJ databases">
        <title>Key to firefly adult light organ development and bioluminescence: homeobox transcription factors regulate luciferase expression and transportation to peroxisome.</title>
        <authorList>
            <person name="Fu X."/>
        </authorList>
    </citation>
    <scope>NUCLEOTIDE SEQUENCE [LARGE SCALE GENOMIC DNA]</scope>
</reference>
<dbReference type="InterPro" id="IPR001810">
    <property type="entry name" value="F-box_dom"/>
</dbReference>
<accession>A0AAN7P0J6</accession>
<dbReference type="SMART" id="SM00256">
    <property type="entry name" value="FBOX"/>
    <property type="match status" value="1"/>
</dbReference>
<organism evidence="2 3">
    <name type="scientific">Aquatica leii</name>
    <dbReference type="NCBI Taxonomy" id="1421715"/>
    <lineage>
        <taxon>Eukaryota</taxon>
        <taxon>Metazoa</taxon>
        <taxon>Ecdysozoa</taxon>
        <taxon>Arthropoda</taxon>
        <taxon>Hexapoda</taxon>
        <taxon>Insecta</taxon>
        <taxon>Pterygota</taxon>
        <taxon>Neoptera</taxon>
        <taxon>Endopterygota</taxon>
        <taxon>Coleoptera</taxon>
        <taxon>Polyphaga</taxon>
        <taxon>Elateriformia</taxon>
        <taxon>Elateroidea</taxon>
        <taxon>Lampyridae</taxon>
        <taxon>Luciolinae</taxon>
        <taxon>Aquatica</taxon>
    </lineage>
</organism>
<dbReference type="GO" id="GO:0031146">
    <property type="term" value="P:SCF-dependent proteasomal ubiquitin-dependent protein catabolic process"/>
    <property type="evidence" value="ECO:0007669"/>
    <property type="project" value="TreeGrafter"/>
</dbReference>
<gene>
    <name evidence="2" type="ORF">RN001_013779</name>
</gene>
<dbReference type="PANTHER" id="PTHR13318">
    <property type="entry name" value="PARTNER OF PAIRED, ISOFORM B-RELATED"/>
    <property type="match status" value="1"/>
</dbReference>
<proteinExistence type="predicted"/>
<evidence type="ECO:0000313" key="2">
    <source>
        <dbReference type="EMBL" id="KAK4874419.1"/>
    </source>
</evidence>
<dbReference type="InterPro" id="IPR057207">
    <property type="entry name" value="FBXL15_LRR"/>
</dbReference>